<dbReference type="PROSITE" id="PS51186">
    <property type="entry name" value="GNAT"/>
    <property type="match status" value="1"/>
</dbReference>
<dbReference type="CDD" id="cd04301">
    <property type="entry name" value="NAT_SF"/>
    <property type="match status" value="1"/>
</dbReference>
<organism evidence="4 5">
    <name type="scientific">Cryobacterium roopkundense</name>
    <dbReference type="NCBI Taxonomy" id="1001240"/>
    <lineage>
        <taxon>Bacteria</taxon>
        <taxon>Bacillati</taxon>
        <taxon>Actinomycetota</taxon>
        <taxon>Actinomycetes</taxon>
        <taxon>Micrococcales</taxon>
        <taxon>Microbacteriaceae</taxon>
        <taxon>Cryobacterium</taxon>
    </lineage>
</organism>
<dbReference type="AlphaFoldDB" id="A0A7W9E594"/>
<evidence type="ECO:0000313" key="5">
    <source>
        <dbReference type="Proteomes" id="UP000561726"/>
    </source>
</evidence>
<reference evidence="4 5" key="1">
    <citation type="submission" date="2020-08" db="EMBL/GenBank/DDBJ databases">
        <title>Sequencing the genomes of 1000 actinobacteria strains.</title>
        <authorList>
            <person name="Klenk H.-P."/>
        </authorList>
    </citation>
    <scope>NUCLEOTIDE SEQUENCE [LARGE SCALE GENOMIC DNA]</scope>
    <source>
        <strain evidence="4 5">DSM 21065</strain>
    </source>
</reference>
<dbReference type="GO" id="GO:0016747">
    <property type="term" value="F:acyltransferase activity, transferring groups other than amino-acyl groups"/>
    <property type="evidence" value="ECO:0007669"/>
    <property type="project" value="InterPro"/>
</dbReference>
<dbReference type="InterPro" id="IPR050832">
    <property type="entry name" value="Bact_Acetyltransf"/>
</dbReference>
<dbReference type="Proteomes" id="UP000561726">
    <property type="component" value="Unassembled WGS sequence"/>
</dbReference>
<dbReference type="PANTHER" id="PTHR43877">
    <property type="entry name" value="AMINOALKYLPHOSPHONATE N-ACETYLTRANSFERASE-RELATED-RELATED"/>
    <property type="match status" value="1"/>
</dbReference>
<evidence type="ECO:0000256" key="2">
    <source>
        <dbReference type="ARBA" id="ARBA00023315"/>
    </source>
</evidence>
<keyword evidence="2" id="KW-0012">Acyltransferase</keyword>
<dbReference type="Pfam" id="PF13508">
    <property type="entry name" value="Acetyltransf_7"/>
    <property type="match status" value="1"/>
</dbReference>
<sequence length="179" mass="19780">MNTKFTVRPAIPADAAAMAYIHVATWQETYRGLMTDEMLDDPEFVLTRQQFWTIGLSDERFAHHRVAVAEMDGKLIGIAQSAEPTDADATWSQQLNILYVLASAHGIGAGRSLLQAVISNDTAAALWVADPNPRAQALYRKHGFLPDGTLKEEYGIREIRMVRRVRSTSPESEIAATPA</sequence>
<dbReference type="RefSeq" id="WP_052542378.1">
    <property type="nucleotide sequence ID" value="NZ_JACHBQ010000001.1"/>
</dbReference>
<dbReference type="EMBL" id="JACHBQ010000001">
    <property type="protein sequence ID" value="MBB5643028.1"/>
    <property type="molecule type" value="Genomic_DNA"/>
</dbReference>
<protein>
    <submittedName>
        <fullName evidence="4">GNAT superfamily N-acetyltransferase</fullName>
    </submittedName>
</protein>
<gene>
    <name evidence="4" type="ORF">BJ997_003576</name>
</gene>
<evidence type="ECO:0000259" key="3">
    <source>
        <dbReference type="PROSITE" id="PS51186"/>
    </source>
</evidence>
<keyword evidence="1 4" id="KW-0808">Transferase</keyword>
<dbReference type="Gene3D" id="3.40.630.30">
    <property type="match status" value="1"/>
</dbReference>
<dbReference type="InterPro" id="IPR016181">
    <property type="entry name" value="Acyl_CoA_acyltransferase"/>
</dbReference>
<dbReference type="SUPFAM" id="SSF55729">
    <property type="entry name" value="Acyl-CoA N-acyltransferases (Nat)"/>
    <property type="match status" value="1"/>
</dbReference>
<dbReference type="InterPro" id="IPR000182">
    <property type="entry name" value="GNAT_dom"/>
</dbReference>
<dbReference type="PANTHER" id="PTHR43877:SF1">
    <property type="entry name" value="ACETYLTRANSFERASE"/>
    <property type="match status" value="1"/>
</dbReference>
<evidence type="ECO:0000313" key="4">
    <source>
        <dbReference type="EMBL" id="MBB5643028.1"/>
    </source>
</evidence>
<evidence type="ECO:0000256" key="1">
    <source>
        <dbReference type="ARBA" id="ARBA00022679"/>
    </source>
</evidence>
<feature type="domain" description="N-acetyltransferase" evidence="3">
    <location>
        <begin position="5"/>
        <end position="166"/>
    </location>
</feature>
<accession>A0A7W9E594</accession>
<comment type="caution">
    <text evidence="4">The sequence shown here is derived from an EMBL/GenBank/DDBJ whole genome shotgun (WGS) entry which is preliminary data.</text>
</comment>
<proteinExistence type="predicted"/>
<name>A0A7W9E594_9MICO</name>